<dbReference type="Gene3D" id="3.40.50.150">
    <property type="entry name" value="Vaccinia Virus protein VP39"/>
    <property type="match status" value="1"/>
</dbReference>
<keyword evidence="2 5" id="KW-0808">Transferase</keyword>
<dbReference type="NCBIfam" id="TIGR00536">
    <property type="entry name" value="hemK_fam"/>
    <property type="match status" value="1"/>
</dbReference>
<dbReference type="Gene3D" id="1.10.8.10">
    <property type="entry name" value="DNA helicase RuvA subunit, C-terminal domain"/>
    <property type="match status" value="1"/>
</dbReference>
<dbReference type="PANTHER" id="PTHR18895">
    <property type="entry name" value="HEMK METHYLTRANSFERASE"/>
    <property type="match status" value="1"/>
</dbReference>
<comment type="caution">
    <text evidence="5">Lacks conserved residue(s) required for the propagation of feature annotation.</text>
</comment>
<dbReference type="EC" id="2.1.1.297" evidence="5"/>
<dbReference type="GO" id="GO:0003676">
    <property type="term" value="F:nucleic acid binding"/>
    <property type="evidence" value="ECO:0007669"/>
    <property type="project" value="InterPro"/>
</dbReference>
<dbReference type="Proteomes" id="UP001139336">
    <property type="component" value="Unassembled WGS sequence"/>
</dbReference>
<dbReference type="Pfam" id="PF17827">
    <property type="entry name" value="PrmC_N"/>
    <property type="match status" value="1"/>
</dbReference>
<evidence type="ECO:0000256" key="3">
    <source>
        <dbReference type="ARBA" id="ARBA00022691"/>
    </source>
</evidence>
<dbReference type="EMBL" id="JAKGSI010000003">
    <property type="protein sequence ID" value="MCF4006953.1"/>
    <property type="molecule type" value="Genomic_DNA"/>
</dbReference>
<evidence type="ECO:0000256" key="4">
    <source>
        <dbReference type="ARBA" id="ARBA00048391"/>
    </source>
</evidence>
<comment type="caution">
    <text evidence="8">The sequence shown here is derived from an EMBL/GenBank/DDBJ whole genome shotgun (WGS) entry which is preliminary data.</text>
</comment>
<dbReference type="AlphaFoldDB" id="A0A9X1QSE6"/>
<dbReference type="PANTHER" id="PTHR18895:SF74">
    <property type="entry name" value="MTRF1L RELEASE FACTOR GLUTAMINE METHYLTRANSFERASE"/>
    <property type="match status" value="1"/>
</dbReference>
<reference evidence="8" key="1">
    <citation type="submission" date="2022-01" db="EMBL/GenBank/DDBJ databases">
        <title>Corynebacterium sp. nov isolated from isolated from the feces of the greater white-fronted geese (Anser albifrons) at Poyang Lake, PR China.</title>
        <authorList>
            <person name="Liu Q."/>
        </authorList>
    </citation>
    <scope>NUCLEOTIDE SEQUENCE</scope>
    <source>
        <strain evidence="8">JCM 32435</strain>
    </source>
</reference>
<dbReference type="GO" id="GO:0102559">
    <property type="term" value="F:peptide chain release factor N(5)-glutamine methyltransferase activity"/>
    <property type="evidence" value="ECO:0007669"/>
    <property type="project" value="UniProtKB-EC"/>
</dbReference>
<dbReference type="SUPFAM" id="SSF53335">
    <property type="entry name" value="S-adenosyl-L-methionine-dependent methyltransferases"/>
    <property type="match status" value="1"/>
</dbReference>
<dbReference type="InterPro" id="IPR007848">
    <property type="entry name" value="Small_mtfrase_dom"/>
</dbReference>
<dbReference type="Pfam" id="PF05175">
    <property type="entry name" value="MTS"/>
    <property type="match status" value="1"/>
</dbReference>
<organism evidence="8 9">
    <name type="scientific">Corynebacterium uropygiale</name>
    <dbReference type="NCBI Taxonomy" id="1775911"/>
    <lineage>
        <taxon>Bacteria</taxon>
        <taxon>Bacillati</taxon>
        <taxon>Actinomycetota</taxon>
        <taxon>Actinomycetes</taxon>
        <taxon>Mycobacteriales</taxon>
        <taxon>Corynebacteriaceae</taxon>
        <taxon>Corynebacterium</taxon>
    </lineage>
</organism>
<evidence type="ECO:0000313" key="8">
    <source>
        <dbReference type="EMBL" id="MCF4006953.1"/>
    </source>
</evidence>
<dbReference type="InterPro" id="IPR029063">
    <property type="entry name" value="SAM-dependent_MTases_sf"/>
</dbReference>
<dbReference type="PROSITE" id="PS00092">
    <property type="entry name" value="N6_MTASE"/>
    <property type="match status" value="1"/>
</dbReference>
<evidence type="ECO:0000256" key="1">
    <source>
        <dbReference type="ARBA" id="ARBA00022603"/>
    </source>
</evidence>
<name>A0A9X1QSE6_9CORY</name>
<dbReference type="InterPro" id="IPR019874">
    <property type="entry name" value="RF_methyltr_PrmC"/>
</dbReference>
<keyword evidence="9" id="KW-1185">Reference proteome</keyword>
<evidence type="ECO:0000256" key="5">
    <source>
        <dbReference type="HAMAP-Rule" id="MF_02126"/>
    </source>
</evidence>
<feature type="binding site" evidence="5">
    <location>
        <position position="150"/>
    </location>
    <ligand>
        <name>S-adenosyl-L-methionine</name>
        <dbReference type="ChEBI" id="CHEBI:59789"/>
    </ligand>
</feature>
<evidence type="ECO:0000259" key="7">
    <source>
        <dbReference type="Pfam" id="PF17827"/>
    </source>
</evidence>
<feature type="binding site" evidence="5">
    <location>
        <position position="196"/>
    </location>
    <ligand>
        <name>S-adenosyl-L-methionine</name>
        <dbReference type="ChEBI" id="CHEBI:59789"/>
    </ligand>
</feature>
<sequence>MDLRALLVDATARLAGAGVPSPRVDAQEIASFVLGIPRERLILHSGDEISAEQGDEIASLLERRAAREPLQHIVGAAPFGPLSLAVGPGVFIPRPETEVLADWASRELRRLEDTPGRSAAPVVVDLCTGSGALAAFLADAHPAARIVAVELDPVARRWAARNLPERVELVAGDVTRREWIDQCPGLAGAVDLVVSNPPYVPASARADLPPEVHADPDRAVFSGEDGMDVITALPDVLDTLLKPGGILGIEHDDSTAAACRELFAADPRWTDVRSLADLSGRDRFVIAGKL</sequence>
<dbReference type="NCBIfam" id="TIGR03534">
    <property type="entry name" value="RF_mod_PrmC"/>
    <property type="match status" value="1"/>
</dbReference>
<protein>
    <recommendedName>
        <fullName evidence="5">Release factor glutamine methyltransferase</fullName>
        <shortName evidence="5">RF MTase</shortName>
        <ecNumber evidence="5">2.1.1.297</ecNumber>
    </recommendedName>
    <alternativeName>
        <fullName evidence="5">N5-glutamine methyltransferase PrmC</fullName>
    </alternativeName>
    <alternativeName>
        <fullName evidence="5">Protein-(glutamine-N5) MTase PrmC</fullName>
    </alternativeName>
    <alternativeName>
        <fullName evidence="5">Protein-glutamine N-methyltransferase PrmC</fullName>
    </alternativeName>
</protein>
<dbReference type="InterPro" id="IPR002052">
    <property type="entry name" value="DNA_methylase_N6_adenine_CS"/>
</dbReference>
<keyword evidence="1 5" id="KW-0489">Methyltransferase</keyword>
<evidence type="ECO:0000256" key="2">
    <source>
        <dbReference type="ARBA" id="ARBA00022679"/>
    </source>
</evidence>
<comment type="similarity">
    <text evidence="5">Belongs to the protein N5-glutamine methyltransferase family. PrmC subfamily.</text>
</comment>
<comment type="catalytic activity">
    <reaction evidence="4 5">
        <text>L-glutaminyl-[peptide chain release factor] + S-adenosyl-L-methionine = N(5)-methyl-L-glutaminyl-[peptide chain release factor] + S-adenosyl-L-homocysteine + H(+)</text>
        <dbReference type="Rhea" id="RHEA:42896"/>
        <dbReference type="Rhea" id="RHEA-COMP:10271"/>
        <dbReference type="Rhea" id="RHEA-COMP:10272"/>
        <dbReference type="ChEBI" id="CHEBI:15378"/>
        <dbReference type="ChEBI" id="CHEBI:30011"/>
        <dbReference type="ChEBI" id="CHEBI:57856"/>
        <dbReference type="ChEBI" id="CHEBI:59789"/>
        <dbReference type="ChEBI" id="CHEBI:61891"/>
        <dbReference type="EC" id="2.1.1.297"/>
    </reaction>
</comment>
<feature type="domain" description="Methyltransferase small" evidence="6">
    <location>
        <begin position="120"/>
        <end position="201"/>
    </location>
</feature>
<proteinExistence type="inferred from homology"/>
<feature type="domain" description="Release factor glutamine methyltransferase N-terminal" evidence="7">
    <location>
        <begin position="6"/>
        <end position="75"/>
    </location>
</feature>
<comment type="function">
    <text evidence="5">Methylates the class 1 translation termination release factors RF1/PrfA and RF2/PrfB on the glutamine residue of the universally conserved GGQ motif.</text>
</comment>
<dbReference type="GO" id="GO:0032259">
    <property type="term" value="P:methylation"/>
    <property type="evidence" value="ECO:0007669"/>
    <property type="project" value="UniProtKB-KW"/>
</dbReference>
<keyword evidence="3 5" id="KW-0949">S-adenosyl-L-methionine</keyword>
<dbReference type="HAMAP" id="MF_02126">
    <property type="entry name" value="RF_methyltr_PrmC"/>
    <property type="match status" value="1"/>
</dbReference>
<dbReference type="InterPro" id="IPR040758">
    <property type="entry name" value="PrmC_N"/>
</dbReference>
<gene>
    <name evidence="5 8" type="primary">prmC</name>
    <name evidence="8" type="ORF">L1O03_07145</name>
</gene>
<dbReference type="RefSeq" id="WP_236118884.1">
    <property type="nucleotide sequence ID" value="NZ_JAKGSI010000003.1"/>
</dbReference>
<feature type="binding site" evidence="5">
    <location>
        <begin position="196"/>
        <end position="199"/>
    </location>
    <ligand>
        <name>substrate</name>
    </ligand>
</feature>
<dbReference type="InterPro" id="IPR050320">
    <property type="entry name" value="N5-glutamine_MTase"/>
</dbReference>
<accession>A0A9X1QSE6</accession>
<dbReference type="InterPro" id="IPR004556">
    <property type="entry name" value="HemK-like"/>
</dbReference>
<dbReference type="CDD" id="cd02440">
    <property type="entry name" value="AdoMet_MTases"/>
    <property type="match status" value="1"/>
</dbReference>
<evidence type="ECO:0000259" key="6">
    <source>
        <dbReference type="Pfam" id="PF05175"/>
    </source>
</evidence>
<evidence type="ECO:0000313" key="9">
    <source>
        <dbReference type="Proteomes" id="UP001139336"/>
    </source>
</evidence>